<reference evidence="3 4" key="1">
    <citation type="submission" date="2015-11" db="EMBL/GenBank/DDBJ databases">
        <title>Genomic analysis of 38 Legionella species identifies large and diverse effector repertoires.</title>
        <authorList>
            <person name="Burstein D."/>
            <person name="Amaro F."/>
            <person name="Zusman T."/>
            <person name="Lifshitz Z."/>
            <person name="Cohen O."/>
            <person name="Gilbert J.A."/>
            <person name="Pupko T."/>
            <person name="Shuman H.A."/>
            <person name="Segal G."/>
        </authorList>
    </citation>
    <scope>NUCLEOTIDE SEQUENCE [LARGE SCALE GENOMIC DNA]</scope>
    <source>
        <strain evidence="3 4">ATCC 49506</strain>
    </source>
</reference>
<sequence>MQKEILTLTSLRFVAAFYVFLFHIQLYIPFSSHGNIARFLSEGACGMSLFFILSGFVLGYRFHNGVSNYKNYAFNRFTRIYPAYFLAAVVTIPWLISSLSFTEPNQSFRYVYVIVVNLLMLQAWIPQLFTTWNNGGSWSLSVEMFFYALFPFFISHLKNLTNKQLGIALIVLYFCSALPGFSLLLFNPIPNNIVFYSLPIFRVSEFLIGAGCGLLFARGIRVAHSSLCATLCMIQLYSHLTWGPAYGHIALAQNFATVPLISILIFSLASLNSGRLYNFMTRRSFIYLGRISYSFYSFQALILMTMVSKHNEIITQYPLLSNNVILAILAFFMLIAISIISHHFVEIRFRNYLNKKYERLAMKYRYLRYKIRLAYDETLH</sequence>
<gene>
    <name evidence="3" type="primary">wbwI</name>
    <name evidence="3" type="ORF">Lnau_0890</name>
</gene>
<evidence type="ECO:0000313" key="4">
    <source>
        <dbReference type="Proteomes" id="UP000054725"/>
    </source>
</evidence>
<protein>
    <submittedName>
        <fullName evidence="3">O-acetyltransferase</fullName>
    </submittedName>
</protein>
<comment type="caution">
    <text evidence="3">The sequence shown here is derived from an EMBL/GenBank/DDBJ whole genome shotgun (WGS) entry which is preliminary data.</text>
</comment>
<dbReference type="Proteomes" id="UP000054725">
    <property type="component" value="Unassembled WGS sequence"/>
</dbReference>
<dbReference type="PATRIC" id="fig|45070.6.peg.943"/>
<feature type="transmembrane region" description="Helical" evidence="1">
    <location>
        <begin position="39"/>
        <end position="60"/>
    </location>
</feature>
<feature type="transmembrane region" description="Helical" evidence="1">
    <location>
        <begin position="6"/>
        <end position="27"/>
    </location>
</feature>
<dbReference type="AlphaFoldDB" id="A0A0W0WUD0"/>
<dbReference type="GO" id="GO:0000271">
    <property type="term" value="P:polysaccharide biosynthetic process"/>
    <property type="evidence" value="ECO:0007669"/>
    <property type="project" value="TreeGrafter"/>
</dbReference>
<name>A0A0W0WUD0_9GAMM</name>
<keyword evidence="1" id="KW-0472">Membrane</keyword>
<organism evidence="3 4">
    <name type="scientific">Legionella nautarum</name>
    <dbReference type="NCBI Taxonomy" id="45070"/>
    <lineage>
        <taxon>Bacteria</taxon>
        <taxon>Pseudomonadati</taxon>
        <taxon>Pseudomonadota</taxon>
        <taxon>Gammaproteobacteria</taxon>
        <taxon>Legionellales</taxon>
        <taxon>Legionellaceae</taxon>
        <taxon>Legionella</taxon>
    </lineage>
</organism>
<dbReference type="GO" id="GO:0016020">
    <property type="term" value="C:membrane"/>
    <property type="evidence" value="ECO:0007669"/>
    <property type="project" value="TreeGrafter"/>
</dbReference>
<dbReference type="PANTHER" id="PTHR23028">
    <property type="entry name" value="ACETYLTRANSFERASE"/>
    <property type="match status" value="1"/>
</dbReference>
<feature type="transmembrane region" description="Helical" evidence="1">
    <location>
        <begin position="285"/>
        <end position="304"/>
    </location>
</feature>
<feature type="transmembrane region" description="Helical" evidence="1">
    <location>
        <begin position="324"/>
        <end position="345"/>
    </location>
</feature>
<evidence type="ECO:0000313" key="3">
    <source>
        <dbReference type="EMBL" id="KTD35906.1"/>
    </source>
</evidence>
<keyword evidence="1" id="KW-1133">Transmembrane helix</keyword>
<feature type="transmembrane region" description="Helical" evidence="1">
    <location>
        <begin position="252"/>
        <end position="273"/>
    </location>
</feature>
<dbReference type="Pfam" id="PF01757">
    <property type="entry name" value="Acyl_transf_3"/>
    <property type="match status" value="1"/>
</dbReference>
<feature type="transmembrane region" description="Helical" evidence="1">
    <location>
        <begin position="193"/>
        <end position="215"/>
    </location>
</feature>
<keyword evidence="4" id="KW-1185">Reference proteome</keyword>
<dbReference type="STRING" id="45070.Lnau_0890"/>
<dbReference type="GO" id="GO:0016747">
    <property type="term" value="F:acyltransferase activity, transferring groups other than amino-acyl groups"/>
    <property type="evidence" value="ECO:0007669"/>
    <property type="project" value="InterPro"/>
</dbReference>
<accession>A0A0W0WUD0</accession>
<feature type="transmembrane region" description="Helical" evidence="1">
    <location>
        <begin position="80"/>
        <end position="101"/>
    </location>
</feature>
<keyword evidence="3" id="KW-0808">Transferase</keyword>
<dbReference type="InterPro" id="IPR050879">
    <property type="entry name" value="Acyltransferase_3"/>
</dbReference>
<evidence type="ECO:0000256" key="1">
    <source>
        <dbReference type="SAM" id="Phobius"/>
    </source>
</evidence>
<proteinExistence type="predicted"/>
<dbReference type="PANTHER" id="PTHR23028:SF53">
    <property type="entry name" value="ACYL_TRANSF_3 DOMAIN-CONTAINING PROTEIN"/>
    <property type="match status" value="1"/>
</dbReference>
<dbReference type="EMBL" id="LNYO01000013">
    <property type="protein sequence ID" value="KTD35906.1"/>
    <property type="molecule type" value="Genomic_DNA"/>
</dbReference>
<evidence type="ECO:0000259" key="2">
    <source>
        <dbReference type="Pfam" id="PF01757"/>
    </source>
</evidence>
<feature type="transmembrane region" description="Helical" evidence="1">
    <location>
        <begin position="166"/>
        <end position="187"/>
    </location>
</feature>
<dbReference type="InterPro" id="IPR002656">
    <property type="entry name" value="Acyl_transf_3_dom"/>
</dbReference>
<keyword evidence="1" id="KW-0812">Transmembrane</keyword>
<feature type="transmembrane region" description="Helical" evidence="1">
    <location>
        <begin position="137"/>
        <end position="154"/>
    </location>
</feature>
<feature type="domain" description="Acyltransferase 3" evidence="2">
    <location>
        <begin position="9"/>
        <end position="340"/>
    </location>
</feature>
<dbReference type="RefSeq" id="WP_058503943.1">
    <property type="nucleotide sequence ID" value="NZ_CAAAIF010000001.1"/>
</dbReference>
<feature type="transmembrane region" description="Helical" evidence="1">
    <location>
        <begin position="108"/>
        <end position="125"/>
    </location>
</feature>